<evidence type="ECO:0000259" key="9">
    <source>
        <dbReference type="Pfam" id="PF12804"/>
    </source>
</evidence>
<comment type="catalytic activity">
    <reaction evidence="8">
        <text>Mo-molybdopterin + GTP + H(+) = Mo-molybdopterin guanine dinucleotide + diphosphate</text>
        <dbReference type="Rhea" id="RHEA:34243"/>
        <dbReference type="ChEBI" id="CHEBI:15378"/>
        <dbReference type="ChEBI" id="CHEBI:33019"/>
        <dbReference type="ChEBI" id="CHEBI:37565"/>
        <dbReference type="ChEBI" id="CHEBI:71302"/>
        <dbReference type="ChEBI" id="CHEBI:71310"/>
        <dbReference type="EC" id="2.7.7.77"/>
    </reaction>
</comment>
<dbReference type="EC" id="2.7.7.77" evidence="8"/>
<sequence length="191" mass="20856">MPAITAPPPCSVLLLAGGRGSRMGGRDKGLLDWQGRPLIAWLHELVRPLTDDLIISCNRNAERYASFADRLVQDDDQDFQGPLAGIRAGLKAARHSYLLVLPCDAPRLDRALLEALLSSAGAHPVIVRQGGYWEPLFCLIPTSLTESLESAWQAGERSPQRWMRELGPVAIDCPPDDPRLANLNTPTMLSG</sequence>
<keyword evidence="4 8" id="KW-0547">Nucleotide-binding</keyword>
<comment type="subunit">
    <text evidence="8">Monomer.</text>
</comment>
<feature type="binding site" evidence="8">
    <location>
        <position position="28"/>
    </location>
    <ligand>
        <name>GTP</name>
        <dbReference type="ChEBI" id="CHEBI:37565"/>
    </ligand>
</feature>
<evidence type="ECO:0000313" key="10">
    <source>
        <dbReference type="EMBL" id="UTW08446.1"/>
    </source>
</evidence>
<comment type="cofactor">
    <cofactor evidence="8">
        <name>Mg(2+)</name>
        <dbReference type="ChEBI" id="CHEBI:18420"/>
    </cofactor>
</comment>
<evidence type="ECO:0000256" key="1">
    <source>
        <dbReference type="ARBA" id="ARBA00022490"/>
    </source>
</evidence>
<dbReference type="EMBL" id="CP073346">
    <property type="protein sequence ID" value="UTW08446.1"/>
    <property type="molecule type" value="Genomic_DNA"/>
</dbReference>
<dbReference type="Gene3D" id="3.90.550.10">
    <property type="entry name" value="Spore Coat Polysaccharide Biosynthesis Protein SpsA, Chain A"/>
    <property type="match status" value="1"/>
</dbReference>
<dbReference type="GO" id="GO:0061603">
    <property type="term" value="F:molybdenum cofactor guanylyltransferase activity"/>
    <property type="evidence" value="ECO:0007669"/>
    <property type="project" value="UniProtKB-EC"/>
</dbReference>
<feature type="domain" description="MobA-like NTP transferase" evidence="9">
    <location>
        <begin position="13"/>
        <end position="166"/>
    </location>
</feature>
<evidence type="ECO:0000256" key="8">
    <source>
        <dbReference type="HAMAP-Rule" id="MF_00316"/>
    </source>
</evidence>
<name>A0ABY5H816_9PSED</name>
<dbReference type="InterPro" id="IPR025877">
    <property type="entry name" value="MobA-like_NTP_Trfase"/>
</dbReference>
<feature type="binding site" evidence="8">
    <location>
        <position position="74"/>
    </location>
    <ligand>
        <name>GTP</name>
        <dbReference type="ChEBI" id="CHEBI:37565"/>
    </ligand>
</feature>
<keyword evidence="1 8" id="KW-0963">Cytoplasm</keyword>
<dbReference type="CDD" id="cd02503">
    <property type="entry name" value="MobA"/>
    <property type="match status" value="1"/>
</dbReference>
<evidence type="ECO:0000256" key="7">
    <source>
        <dbReference type="ARBA" id="ARBA00023150"/>
    </source>
</evidence>
<accession>A0ABY5H816</accession>
<dbReference type="InterPro" id="IPR029044">
    <property type="entry name" value="Nucleotide-diphossugar_trans"/>
</dbReference>
<feature type="binding site" evidence="8">
    <location>
        <position position="104"/>
    </location>
    <ligand>
        <name>GTP</name>
        <dbReference type="ChEBI" id="CHEBI:37565"/>
    </ligand>
</feature>
<gene>
    <name evidence="8 10" type="primary">mobA</name>
    <name evidence="10" type="ORF">KDW96_03720</name>
</gene>
<keyword evidence="3 8" id="KW-0479">Metal-binding</keyword>
<dbReference type="RefSeq" id="WP_255839081.1">
    <property type="nucleotide sequence ID" value="NZ_CP073346.1"/>
</dbReference>
<feature type="binding site" evidence="8">
    <location>
        <begin position="15"/>
        <end position="17"/>
    </location>
    <ligand>
        <name>GTP</name>
        <dbReference type="ChEBI" id="CHEBI:37565"/>
    </ligand>
</feature>
<keyword evidence="11" id="KW-1185">Reference proteome</keyword>
<evidence type="ECO:0000256" key="5">
    <source>
        <dbReference type="ARBA" id="ARBA00022842"/>
    </source>
</evidence>
<dbReference type="PANTHER" id="PTHR19136:SF81">
    <property type="entry name" value="MOLYBDENUM COFACTOR GUANYLYLTRANSFERASE"/>
    <property type="match status" value="1"/>
</dbReference>
<dbReference type="InterPro" id="IPR013482">
    <property type="entry name" value="Molybde_CF_guanTrfase"/>
</dbReference>
<comment type="similarity">
    <text evidence="8">Belongs to the MobA family.</text>
</comment>
<evidence type="ECO:0000256" key="3">
    <source>
        <dbReference type="ARBA" id="ARBA00022723"/>
    </source>
</evidence>
<keyword evidence="7 8" id="KW-0501">Molybdenum cofactor biosynthesis</keyword>
<comment type="subcellular location">
    <subcellularLocation>
        <location evidence="8">Cytoplasm</location>
    </subcellularLocation>
</comment>
<evidence type="ECO:0000256" key="2">
    <source>
        <dbReference type="ARBA" id="ARBA00022679"/>
    </source>
</evidence>
<keyword evidence="6 8" id="KW-0342">GTP-binding</keyword>
<comment type="caution">
    <text evidence="8">Lacks conserved residue(s) required for the propagation of feature annotation.</text>
</comment>
<keyword evidence="10" id="KW-0548">Nucleotidyltransferase</keyword>
<dbReference type="SUPFAM" id="SSF53448">
    <property type="entry name" value="Nucleotide-diphospho-sugar transferases"/>
    <property type="match status" value="1"/>
</dbReference>
<evidence type="ECO:0000313" key="11">
    <source>
        <dbReference type="Proteomes" id="UP001059672"/>
    </source>
</evidence>
<comment type="function">
    <text evidence="8">Transfers a GMP moiety from GTP to Mo-molybdopterin (Mo-MPT) cofactor (Moco or molybdenum cofactor) to form Mo-molybdopterin guanine dinucleotide (Mo-MGD) cofactor.</text>
</comment>
<dbReference type="Pfam" id="PF12804">
    <property type="entry name" value="NTP_transf_3"/>
    <property type="match status" value="1"/>
</dbReference>
<organism evidence="10 11">
    <name type="scientific">Pseudomonas benzenivorans</name>
    <dbReference type="NCBI Taxonomy" id="556533"/>
    <lineage>
        <taxon>Bacteria</taxon>
        <taxon>Pseudomonadati</taxon>
        <taxon>Pseudomonadota</taxon>
        <taxon>Gammaproteobacteria</taxon>
        <taxon>Pseudomonadales</taxon>
        <taxon>Pseudomonadaceae</taxon>
        <taxon>Pseudomonas</taxon>
    </lineage>
</organism>
<evidence type="ECO:0000256" key="6">
    <source>
        <dbReference type="ARBA" id="ARBA00023134"/>
    </source>
</evidence>
<reference evidence="10" key="1">
    <citation type="submission" date="2021-04" db="EMBL/GenBank/DDBJ databases">
        <title>Oceanospirillales bacteria with DddD are important DMSP degraders in coastal seawater.</title>
        <authorList>
            <person name="Liu J."/>
        </authorList>
    </citation>
    <scope>NUCLEOTIDE SEQUENCE</scope>
    <source>
        <strain evidence="10">D13-4</strain>
    </source>
</reference>
<evidence type="ECO:0000256" key="4">
    <source>
        <dbReference type="ARBA" id="ARBA00022741"/>
    </source>
</evidence>
<keyword evidence="5 8" id="KW-0460">Magnesium</keyword>
<dbReference type="HAMAP" id="MF_00316">
    <property type="entry name" value="MobA"/>
    <property type="match status" value="1"/>
</dbReference>
<keyword evidence="2 8" id="KW-0808">Transferase</keyword>
<comment type="domain">
    <text evidence="8">The N-terminal domain determines nucleotide recognition and specific binding, while the C-terminal domain determines the specific binding to the target protein.</text>
</comment>
<protein>
    <recommendedName>
        <fullName evidence="8">Molybdenum cofactor guanylyltransferase</fullName>
        <shortName evidence="8">MoCo guanylyltransferase</shortName>
        <ecNumber evidence="8">2.7.7.77</ecNumber>
    </recommendedName>
    <alternativeName>
        <fullName evidence="8">GTP:molybdopterin guanylyltransferase</fullName>
    </alternativeName>
    <alternativeName>
        <fullName evidence="8">Mo-MPT guanylyltransferase</fullName>
    </alternativeName>
    <alternativeName>
        <fullName evidence="8">Molybdopterin guanylyltransferase</fullName>
    </alternativeName>
    <alternativeName>
        <fullName evidence="8">Molybdopterin-guanine dinucleotide synthase</fullName>
        <shortName evidence="8">MGD synthase</shortName>
    </alternativeName>
</protein>
<feature type="binding site" evidence="8">
    <location>
        <position position="104"/>
    </location>
    <ligand>
        <name>Mg(2+)</name>
        <dbReference type="ChEBI" id="CHEBI:18420"/>
    </ligand>
</feature>
<proteinExistence type="inferred from homology"/>
<dbReference type="PANTHER" id="PTHR19136">
    <property type="entry name" value="MOLYBDENUM COFACTOR GUANYLYLTRANSFERASE"/>
    <property type="match status" value="1"/>
</dbReference>
<dbReference type="Proteomes" id="UP001059672">
    <property type="component" value="Chromosome"/>
</dbReference>
<dbReference type="NCBIfam" id="TIGR02665">
    <property type="entry name" value="molyb_mobA"/>
    <property type="match status" value="1"/>
</dbReference>